<dbReference type="InterPro" id="IPR050177">
    <property type="entry name" value="Lipid_A_modif_metabolic_enz"/>
</dbReference>
<feature type="domain" description="NAD-dependent epimerase/dehydratase" evidence="1">
    <location>
        <begin position="164"/>
        <end position="265"/>
    </location>
</feature>
<dbReference type="Proteomes" id="UP000233769">
    <property type="component" value="Chromosome tk0001"/>
</dbReference>
<evidence type="ECO:0000259" key="1">
    <source>
        <dbReference type="Pfam" id="PF01370"/>
    </source>
</evidence>
<reference evidence="3" key="1">
    <citation type="submission" date="2017-10" db="EMBL/GenBank/DDBJ databases">
        <authorList>
            <person name="Regsiter A."/>
            <person name="William W."/>
        </authorList>
    </citation>
    <scope>NUCLEOTIDE SEQUENCE [LARGE SCALE GENOMIC DNA]</scope>
</reference>
<dbReference type="Gene3D" id="3.40.50.720">
    <property type="entry name" value="NAD(P)-binding Rossmann-like Domain"/>
    <property type="match status" value="1"/>
</dbReference>
<evidence type="ECO:0000313" key="3">
    <source>
        <dbReference type="Proteomes" id="UP000233769"/>
    </source>
</evidence>
<dbReference type="Pfam" id="PF01370">
    <property type="entry name" value="Epimerase"/>
    <property type="match status" value="2"/>
</dbReference>
<dbReference type="SUPFAM" id="SSF51735">
    <property type="entry name" value="NAD(P)-binding Rossmann-fold domains"/>
    <property type="match status" value="1"/>
</dbReference>
<proteinExistence type="predicted"/>
<sequence length="346" mass="36385">MKRVLVTGGAGFVGRHAIPALAARGFEVHAIGRTAPDGVHAFHAADLLDPAQRRAAVQAAAASHLLHLAWVTTPGRYWQAPDNLDWTAASLDLVRTFREAGGTRAVVAGTCAEYDWTGINLLPRAELESSSPRTRGEGFGNPVVTTLSPQTGRGDAAAIREGHLAEGAPCRPATLYGAAKDGLRRILQAYASTAGLSLGWGRLFYLYGPGETPGRLVGDAARALLTGQRLATSEGRQRRDFLHVADVGAAFAALLDSEVEGPVNLGSGEAVPVRKILETIGALTGRPDLIDFGARPLSPAEPACIEADIRRLTDEVGFSPHYGLEQGLEQTVAAWRAALSNAASIP</sequence>
<organism evidence="2 3">
    <name type="scientific">Methylorubrum extorquens</name>
    <name type="common">Methylobacterium dichloromethanicum</name>
    <name type="synonym">Methylobacterium extorquens</name>
    <dbReference type="NCBI Taxonomy" id="408"/>
    <lineage>
        <taxon>Bacteria</taxon>
        <taxon>Pseudomonadati</taxon>
        <taxon>Pseudomonadota</taxon>
        <taxon>Alphaproteobacteria</taxon>
        <taxon>Hyphomicrobiales</taxon>
        <taxon>Methylobacteriaceae</taxon>
        <taxon>Methylorubrum</taxon>
    </lineage>
</organism>
<dbReference type="EMBL" id="LT962688">
    <property type="protein sequence ID" value="SOR31943.1"/>
    <property type="molecule type" value="Genomic_DNA"/>
</dbReference>
<dbReference type="InterPro" id="IPR036291">
    <property type="entry name" value="NAD(P)-bd_dom_sf"/>
</dbReference>
<name>A0A2N9AX96_METEX</name>
<evidence type="ECO:0000313" key="2">
    <source>
        <dbReference type="EMBL" id="SOR31943.1"/>
    </source>
</evidence>
<accession>A0A2N9AX96</accession>
<dbReference type="InterPro" id="IPR001509">
    <property type="entry name" value="Epimerase_deHydtase"/>
</dbReference>
<protein>
    <submittedName>
        <fullName evidence="2">Putative CDP-4-dehydro-6-deoxy-D-gulose 4-reductase</fullName>
    </submittedName>
</protein>
<dbReference type="PANTHER" id="PTHR43245:SF13">
    <property type="entry name" value="UDP-D-APIOSE_UDP-D-XYLOSE SYNTHASE 2"/>
    <property type="match status" value="1"/>
</dbReference>
<feature type="domain" description="NAD-dependent epimerase/dehydratase" evidence="1">
    <location>
        <begin position="4"/>
        <end position="119"/>
    </location>
</feature>
<dbReference type="PANTHER" id="PTHR43245">
    <property type="entry name" value="BIFUNCTIONAL POLYMYXIN RESISTANCE PROTEIN ARNA"/>
    <property type="match status" value="1"/>
</dbReference>
<gene>
    <name evidence="2" type="ORF">TK0001_5367</name>
</gene>
<dbReference type="AlphaFoldDB" id="A0A2N9AX96"/>